<keyword evidence="2" id="KW-1185">Reference proteome</keyword>
<reference evidence="2" key="1">
    <citation type="journal article" date="2011" name="Genome Biol. Evol.">
        <title>Massive genomic decay in Serratia symbiotica, a recently evolved symbiont of aphids.</title>
        <authorList>
            <person name="Burke G.R."/>
            <person name="Moran N.A."/>
        </authorList>
    </citation>
    <scope>NUCLEOTIDE SEQUENCE [LARGE SCALE GENOMIC DNA]</scope>
    <source>
        <strain evidence="2">Tucson</strain>
    </source>
</reference>
<evidence type="ECO:0000313" key="2">
    <source>
        <dbReference type="Proteomes" id="UP000013568"/>
    </source>
</evidence>
<dbReference type="AlphaFoldDB" id="E9CNH7"/>
<name>E9CNH7_9GAMM</name>
<organism evidence="1 2">
    <name type="scientific">Serratia symbiotica str. Tucson</name>
    <dbReference type="NCBI Taxonomy" id="914128"/>
    <lineage>
        <taxon>Bacteria</taxon>
        <taxon>Pseudomonadati</taxon>
        <taxon>Pseudomonadota</taxon>
        <taxon>Gammaproteobacteria</taxon>
        <taxon>Enterobacterales</taxon>
        <taxon>Yersiniaceae</taxon>
        <taxon>Serratia</taxon>
        <taxon>Serratia symbiotica</taxon>
    </lineage>
</organism>
<protein>
    <submittedName>
        <fullName evidence="1">Uncharacterized protein</fullName>
    </submittedName>
</protein>
<dbReference type="HOGENOM" id="CLU_3177523_0_0_6"/>
<dbReference type="Proteomes" id="UP000013568">
    <property type="component" value="Unassembled WGS sequence"/>
</dbReference>
<feature type="non-terminal residue" evidence="1">
    <location>
        <position position="1"/>
    </location>
</feature>
<dbReference type="EMBL" id="GL636121">
    <property type="protein sequence ID" value="EFW11758.1"/>
    <property type="molecule type" value="Genomic_DNA"/>
</dbReference>
<sequence length="46" mass="5550">RMLYVIYVTNTHEFHLIKQRDRVHCAYRNKHGWHVTTIITRSAVNA</sequence>
<gene>
    <name evidence="1" type="ORF">SSYM_1975</name>
</gene>
<proteinExistence type="predicted"/>
<accession>E9CNH7</accession>
<evidence type="ECO:0000313" key="1">
    <source>
        <dbReference type="EMBL" id="EFW11758.1"/>
    </source>
</evidence>